<dbReference type="Pfam" id="PF03963">
    <property type="entry name" value="FlgD"/>
    <property type="match status" value="1"/>
</dbReference>
<evidence type="ECO:0000313" key="6">
    <source>
        <dbReference type="EMBL" id="TWT71274.1"/>
    </source>
</evidence>
<proteinExistence type="inferred from homology"/>
<evidence type="ECO:0000256" key="4">
    <source>
        <dbReference type="ARBA" id="ARBA00024746"/>
    </source>
</evidence>
<sequence>MSAISGTGGADFSSAEAAGQFGGSDQSFNDMGSTDFLTLLMEELQNQDPLNPMDNSEMIQQIGLIREIGATDSLSETLSDFSHSQELVTASNLIGQTVRGLADDTSDVEGTVDRVTVSTDPNSGSRSVKVHVGERTMDVKNIREIQTG</sequence>
<keyword evidence="3" id="KW-1005">Bacterial flagellum biogenesis</keyword>
<dbReference type="Proteomes" id="UP000317238">
    <property type="component" value="Unassembled WGS sequence"/>
</dbReference>
<comment type="caution">
    <text evidence="6">The sequence shown here is derived from an EMBL/GenBank/DDBJ whole genome shotgun (WGS) entry which is preliminary data.</text>
</comment>
<name>A0A5C5Y7W7_9PLAN</name>
<evidence type="ECO:0000256" key="3">
    <source>
        <dbReference type="ARBA" id="ARBA00022795"/>
    </source>
</evidence>
<evidence type="ECO:0000313" key="7">
    <source>
        <dbReference type="Proteomes" id="UP000317238"/>
    </source>
</evidence>
<evidence type="ECO:0000256" key="5">
    <source>
        <dbReference type="SAM" id="MobiDB-lite"/>
    </source>
</evidence>
<comment type="function">
    <text evidence="4">Required for flagellar hook formation. May act as a scaffolding protein.</text>
</comment>
<reference evidence="6 7" key="1">
    <citation type="submission" date="2019-02" db="EMBL/GenBank/DDBJ databases">
        <title>Deep-cultivation of Planctomycetes and their phenomic and genomic characterization uncovers novel biology.</title>
        <authorList>
            <person name="Wiegand S."/>
            <person name="Jogler M."/>
            <person name="Boedeker C."/>
            <person name="Pinto D."/>
            <person name="Vollmers J."/>
            <person name="Rivas-Marin E."/>
            <person name="Kohn T."/>
            <person name="Peeters S.H."/>
            <person name="Heuer A."/>
            <person name="Rast P."/>
            <person name="Oberbeckmann S."/>
            <person name="Bunk B."/>
            <person name="Jeske O."/>
            <person name="Meyerdierks A."/>
            <person name="Storesund J.E."/>
            <person name="Kallscheuer N."/>
            <person name="Luecker S."/>
            <person name="Lage O.M."/>
            <person name="Pohl T."/>
            <person name="Merkel B.J."/>
            <person name="Hornburger P."/>
            <person name="Mueller R.-W."/>
            <person name="Bruemmer F."/>
            <person name="Labrenz M."/>
            <person name="Spormann A.M."/>
            <person name="Op Den Camp H."/>
            <person name="Overmann J."/>
            <person name="Amann R."/>
            <person name="Jetten M.S.M."/>
            <person name="Mascher T."/>
            <person name="Medema M.H."/>
            <person name="Devos D.P."/>
            <person name="Kaster A.-K."/>
            <person name="Ovreas L."/>
            <person name="Rohde M."/>
            <person name="Galperin M.Y."/>
            <person name="Jogler C."/>
        </authorList>
    </citation>
    <scope>NUCLEOTIDE SEQUENCE [LARGE SCALE GENOMIC DNA]</scope>
    <source>
        <strain evidence="6 7">Pan14r</strain>
    </source>
</reference>
<comment type="similarity">
    <text evidence="1">Belongs to the FlgD family.</text>
</comment>
<dbReference type="GO" id="GO:0044781">
    <property type="term" value="P:bacterial-type flagellum organization"/>
    <property type="evidence" value="ECO:0007669"/>
    <property type="project" value="UniProtKB-KW"/>
</dbReference>
<accession>A0A5C5Y7W7</accession>
<evidence type="ECO:0000256" key="1">
    <source>
        <dbReference type="ARBA" id="ARBA00010577"/>
    </source>
</evidence>
<gene>
    <name evidence="6" type="primary">flgD</name>
    <name evidence="6" type="ORF">Pan14r_35840</name>
</gene>
<dbReference type="AlphaFoldDB" id="A0A5C5Y7W7"/>
<dbReference type="InterPro" id="IPR005648">
    <property type="entry name" value="FlgD"/>
</dbReference>
<dbReference type="OrthoDB" id="280334at2"/>
<organism evidence="6 7">
    <name type="scientific">Crateriforma conspicua</name>
    <dbReference type="NCBI Taxonomy" id="2527996"/>
    <lineage>
        <taxon>Bacteria</taxon>
        <taxon>Pseudomonadati</taxon>
        <taxon>Planctomycetota</taxon>
        <taxon>Planctomycetia</taxon>
        <taxon>Planctomycetales</taxon>
        <taxon>Planctomycetaceae</taxon>
        <taxon>Crateriforma</taxon>
    </lineage>
</organism>
<keyword evidence="7" id="KW-1185">Reference proteome</keyword>
<evidence type="ECO:0000256" key="2">
    <source>
        <dbReference type="ARBA" id="ARBA00016013"/>
    </source>
</evidence>
<feature type="region of interest" description="Disordered" evidence="5">
    <location>
        <begin position="1"/>
        <end position="27"/>
    </location>
</feature>
<dbReference type="EMBL" id="SJPL01000001">
    <property type="protein sequence ID" value="TWT71274.1"/>
    <property type="molecule type" value="Genomic_DNA"/>
</dbReference>
<protein>
    <recommendedName>
        <fullName evidence="2">Basal-body rod modification protein FlgD</fullName>
    </recommendedName>
</protein>
<dbReference type="RefSeq" id="WP_145303729.1">
    <property type="nucleotide sequence ID" value="NZ_CP036319.1"/>
</dbReference>